<reference evidence="2" key="1">
    <citation type="submission" date="2020-05" db="EMBL/GenBank/DDBJ databases">
        <authorList>
            <person name="Chiriac C."/>
            <person name="Salcher M."/>
            <person name="Ghai R."/>
            <person name="Kavagutti S V."/>
        </authorList>
    </citation>
    <scope>NUCLEOTIDE SEQUENCE</scope>
</reference>
<proteinExistence type="predicted"/>
<dbReference type="EMBL" id="CAEZVN010000002">
    <property type="protein sequence ID" value="CAB4623708.1"/>
    <property type="molecule type" value="Genomic_DNA"/>
</dbReference>
<organism evidence="2">
    <name type="scientific">freshwater metagenome</name>
    <dbReference type="NCBI Taxonomy" id="449393"/>
    <lineage>
        <taxon>unclassified sequences</taxon>
        <taxon>metagenomes</taxon>
        <taxon>ecological metagenomes</taxon>
    </lineage>
</organism>
<feature type="region of interest" description="Disordered" evidence="1">
    <location>
        <begin position="143"/>
        <end position="165"/>
    </location>
</feature>
<sequence length="165" mass="18429">MAERPEKSDFAQEFYWRMREAVTGRLSRDAKRIAEKAAKNSSRPFEPGRDPIKAGTGLDDLLKSFRWDSQLAEAELFNNWAQIVGETNAAATHPEALINGTLTIRCKSTAWATQLRLLQIQILDMIREAHPGVEITSLKLLGPDAPSWKKGPRSVPGRGPRDTYG</sequence>
<gene>
    <name evidence="2" type="ORF">UFOPK2001_00045</name>
</gene>
<accession>A0A6J6IGW3</accession>
<name>A0A6J6IGW3_9ZZZZ</name>
<evidence type="ECO:0000256" key="1">
    <source>
        <dbReference type="SAM" id="MobiDB-lite"/>
    </source>
</evidence>
<dbReference type="InterPro" id="IPR007922">
    <property type="entry name" value="DciA-like"/>
</dbReference>
<dbReference type="PANTHER" id="PTHR36456">
    <property type="entry name" value="UPF0232 PROTEIN SCO3875"/>
    <property type="match status" value="1"/>
</dbReference>
<evidence type="ECO:0000313" key="2">
    <source>
        <dbReference type="EMBL" id="CAB4623708.1"/>
    </source>
</evidence>
<dbReference type="Pfam" id="PF05258">
    <property type="entry name" value="DciA"/>
    <property type="match status" value="1"/>
</dbReference>
<dbReference type="PANTHER" id="PTHR36456:SF1">
    <property type="entry name" value="UPF0232 PROTEIN SCO3875"/>
    <property type="match status" value="1"/>
</dbReference>
<protein>
    <submittedName>
        <fullName evidence="2">Unannotated protein</fullName>
    </submittedName>
</protein>
<dbReference type="AlphaFoldDB" id="A0A6J6IGW3"/>